<evidence type="ECO:0000313" key="7">
    <source>
        <dbReference type="EMBL" id="CAP73380.1"/>
    </source>
</evidence>
<dbReference type="eggNOG" id="KOG0255">
    <property type="taxonomic scope" value="Eukaryota"/>
</dbReference>
<dbReference type="AlphaFoldDB" id="B2B6F5"/>
<reference evidence="7" key="2">
    <citation type="submission" date="2008-07" db="EMBL/GenBank/DDBJ databases">
        <authorList>
            <person name="Genoscope - CEA"/>
        </authorList>
    </citation>
    <scope>NUCLEOTIDE SEQUENCE</scope>
    <source>
        <strain evidence="7">S mat+</strain>
    </source>
</reference>
<dbReference type="EMBL" id="FO904937">
    <property type="protein sequence ID" value="CDP25783.1"/>
    <property type="molecule type" value="Genomic_DNA"/>
</dbReference>
<dbReference type="EMBL" id="CU640366">
    <property type="protein sequence ID" value="CAP73380.1"/>
    <property type="molecule type" value="Genomic_DNA"/>
</dbReference>
<evidence type="ECO:0000256" key="5">
    <source>
        <dbReference type="SAM" id="MobiDB-lite"/>
    </source>
</evidence>
<dbReference type="InterPro" id="IPR011701">
    <property type="entry name" value="MFS"/>
</dbReference>
<organism evidence="7">
    <name type="scientific">Podospora anserina (strain S / ATCC MYA-4624 / DSM 980 / FGSC 10383)</name>
    <name type="common">Pleurage anserina</name>
    <dbReference type="NCBI Taxonomy" id="515849"/>
    <lineage>
        <taxon>Eukaryota</taxon>
        <taxon>Fungi</taxon>
        <taxon>Dikarya</taxon>
        <taxon>Ascomycota</taxon>
        <taxon>Pezizomycotina</taxon>
        <taxon>Sordariomycetes</taxon>
        <taxon>Sordariomycetidae</taxon>
        <taxon>Sordariales</taxon>
        <taxon>Podosporaceae</taxon>
        <taxon>Podospora</taxon>
        <taxon>Podospora anserina</taxon>
    </lineage>
</organism>
<reference evidence="8" key="4">
    <citation type="submission" date="2014-09" db="EMBL/GenBank/DDBJ databases">
        <title>Maintaining two mating types: Structure of the mating type locus and its role in heterokaryosis in Podospora anserina.</title>
        <authorList>
            <person name="Grognet P."/>
            <person name="Bidard F."/>
            <person name="Kuchly C."/>
            <person name="Chan Ho Tong L."/>
            <person name="Coppin E."/>
            <person name="Ait Benkhali J."/>
            <person name="Couloux A."/>
            <person name="Wincker P."/>
            <person name="Debuchy R."/>
            <person name="Silar P."/>
        </authorList>
    </citation>
    <scope>NUCLEOTIDE SEQUENCE</scope>
</reference>
<dbReference type="Pfam" id="PF07690">
    <property type="entry name" value="MFS_1"/>
    <property type="match status" value="1"/>
</dbReference>
<feature type="transmembrane region" description="Helical" evidence="6">
    <location>
        <begin position="104"/>
        <end position="125"/>
    </location>
</feature>
<dbReference type="OrthoDB" id="4500315at2759"/>
<evidence type="ECO:0000256" key="4">
    <source>
        <dbReference type="ARBA" id="ARBA00023136"/>
    </source>
</evidence>
<dbReference type="Proteomes" id="UP000001197">
    <property type="component" value="Chromosome 2"/>
</dbReference>
<reference evidence="9" key="3">
    <citation type="journal article" date="2014" name="Genetics">
        <title>Maintaining two mating types: Structure of the mating type locus and its role in heterokaryosis in Podospora anserina.</title>
        <authorList>
            <person name="Grognet P."/>
            <person name="Bidard F."/>
            <person name="Kuchly C."/>
            <person name="Tong L.C.H."/>
            <person name="Coppin E."/>
            <person name="Benkhali J.A."/>
            <person name="Couloux A."/>
            <person name="Wincker P."/>
            <person name="Debuchy R."/>
            <person name="Silar P."/>
        </authorList>
    </citation>
    <scope>GENOME REANNOTATION</scope>
    <source>
        <strain evidence="9">S / ATCC MYA-4624 / DSM 980 / FGSC 10383</strain>
    </source>
</reference>
<dbReference type="InterPro" id="IPR036259">
    <property type="entry name" value="MFS_trans_sf"/>
</dbReference>
<feature type="transmembrane region" description="Helical" evidence="6">
    <location>
        <begin position="464"/>
        <end position="486"/>
    </location>
</feature>
<evidence type="ECO:0000256" key="3">
    <source>
        <dbReference type="ARBA" id="ARBA00022989"/>
    </source>
</evidence>
<keyword evidence="2 6" id="KW-0812">Transmembrane</keyword>
<dbReference type="KEGG" id="pan:PODANSg8597"/>
<evidence type="ECO:0000256" key="6">
    <source>
        <dbReference type="SAM" id="Phobius"/>
    </source>
</evidence>
<feature type="compositionally biased region" description="Low complexity" evidence="5">
    <location>
        <begin position="42"/>
        <end position="52"/>
    </location>
</feature>
<protein>
    <submittedName>
        <fullName evidence="7">Podospora anserina S mat+ genomic DNA chromosome 2, supercontig 2</fullName>
    </submittedName>
</protein>
<evidence type="ECO:0000256" key="1">
    <source>
        <dbReference type="ARBA" id="ARBA00004141"/>
    </source>
</evidence>
<evidence type="ECO:0000313" key="8">
    <source>
        <dbReference type="EMBL" id="CDP25783.1"/>
    </source>
</evidence>
<dbReference type="PANTHER" id="PTHR23502">
    <property type="entry name" value="MAJOR FACILITATOR SUPERFAMILY"/>
    <property type="match status" value="1"/>
</dbReference>
<dbReference type="GO" id="GO:0022857">
    <property type="term" value="F:transmembrane transporter activity"/>
    <property type="evidence" value="ECO:0007669"/>
    <property type="project" value="InterPro"/>
</dbReference>
<feature type="compositionally biased region" description="Basic and acidic residues" evidence="5">
    <location>
        <begin position="1"/>
        <end position="17"/>
    </location>
</feature>
<dbReference type="PANTHER" id="PTHR23502:SF4">
    <property type="entry name" value="MAJOR FACILITATOR SUPERFAMILY (MFS) PROFILE DOMAIN-CONTAINING PROTEIN-RELATED"/>
    <property type="match status" value="1"/>
</dbReference>
<dbReference type="Gene3D" id="1.20.1720.10">
    <property type="entry name" value="Multidrug resistance protein D"/>
    <property type="match status" value="1"/>
</dbReference>
<dbReference type="VEuPathDB" id="FungiDB:PODANS_2_7640"/>
<sequence length="499" mass="56269">MHGSDLENRPETNERIPRWSLGVLNPKDTLAPLAPQPRPPHNRSLLPPRRWNNPPPRSRLHQHLPNLLPPPPPHLPHYRPRNARHRYRLSPRLPHGDLYGKRPVYLAGSLIFLLTCVWCVLSPTFESLLLARFVQGVAISPVEALPSATITEIGVYGLCLLGGKNLVPVMGAGVVHALGWRWGFWVMGVGVCGVGLWELVPETFWDRGAPDVMVWGRWVYQSRKVVDGLGRRLRCLSWSRRLTILPLPQYLQLVHRHPRRLGTRMWKRGQRNIKRRPRDETITPVAWRHDQTGRSGHIYCRGTADYQRMNAGYVWRLDRSSCLPTRPSSGQRLPTLLSLGAFSTGLVYISAFIAMARKNGGVFEPEFRLVMMMPVTITTVVGLVGFGWSAEVQDAWIVPTVFFGIISSGYSLGSTTAITFCVDSYREFAGEALVALNFSKNIFHGLVFSLFITGWIQTDGSKIVYIWIGIIQLLAMFSTLSLFFFWEEGAVLGVKTSVP</sequence>
<dbReference type="HOGENOM" id="CLU_008455_13_0_1"/>
<evidence type="ECO:0000256" key="2">
    <source>
        <dbReference type="ARBA" id="ARBA00022692"/>
    </source>
</evidence>
<feature type="region of interest" description="Disordered" evidence="5">
    <location>
        <begin position="1"/>
        <end position="80"/>
    </location>
</feature>
<dbReference type="RefSeq" id="XP_001911555.1">
    <property type="nucleotide sequence ID" value="XM_001911520.1"/>
</dbReference>
<feature type="transmembrane region" description="Helical" evidence="6">
    <location>
        <begin position="182"/>
        <end position="200"/>
    </location>
</feature>
<dbReference type="GO" id="GO:0005886">
    <property type="term" value="C:plasma membrane"/>
    <property type="evidence" value="ECO:0007669"/>
    <property type="project" value="TreeGrafter"/>
</dbReference>
<feature type="transmembrane region" description="Helical" evidence="6">
    <location>
        <begin position="396"/>
        <end position="422"/>
    </location>
</feature>
<keyword evidence="4 6" id="KW-0472">Membrane</keyword>
<feature type="transmembrane region" description="Helical" evidence="6">
    <location>
        <begin position="336"/>
        <end position="355"/>
    </location>
</feature>
<dbReference type="GeneID" id="6196498"/>
<accession>B2B6F5</accession>
<reference evidence="7 9" key="1">
    <citation type="journal article" date="2008" name="Genome Biol.">
        <title>The genome sequence of the model ascomycete fungus Podospora anserina.</title>
        <authorList>
            <person name="Espagne E."/>
            <person name="Lespinet O."/>
            <person name="Malagnac F."/>
            <person name="Da Silva C."/>
            <person name="Jaillon O."/>
            <person name="Porcel B.M."/>
            <person name="Couloux A."/>
            <person name="Aury J.-M."/>
            <person name="Segurens B."/>
            <person name="Poulain J."/>
            <person name="Anthouard V."/>
            <person name="Grossetete S."/>
            <person name="Khalili H."/>
            <person name="Coppin E."/>
            <person name="Dequard-Chablat M."/>
            <person name="Picard M."/>
            <person name="Contamine V."/>
            <person name="Arnaise S."/>
            <person name="Bourdais A."/>
            <person name="Berteaux-Lecellier V."/>
            <person name="Gautheret D."/>
            <person name="de Vries R.P."/>
            <person name="Battaglia E."/>
            <person name="Coutinho P.M."/>
            <person name="Danchin E.G.J."/>
            <person name="Henrissat B."/>
            <person name="El Khoury R."/>
            <person name="Sainsard-Chanet A."/>
            <person name="Boivin A."/>
            <person name="Pinan-Lucarre B."/>
            <person name="Sellem C.H."/>
            <person name="Debuchy R."/>
            <person name="Wincker P."/>
            <person name="Weissenbach J."/>
            <person name="Silar P."/>
        </authorList>
    </citation>
    <scope>NUCLEOTIDE SEQUENCE [LARGE SCALE GENOMIC DNA]</scope>
    <source>
        <strain evidence="9">S / ATCC MYA-4624 / DSM 980 / FGSC 10383</strain>
        <strain evidence="7">S mat+</strain>
    </source>
</reference>
<evidence type="ECO:0000313" key="9">
    <source>
        <dbReference type="Proteomes" id="UP000001197"/>
    </source>
</evidence>
<feature type="transmembrane region" description="Helical" evidence="6">
    <location>
        <begin position="367"/>
        <end position="390"/>
    </location>
</feature>
<keyword evidence="3 6" id="KW-1133">Transmembrane helix</keyword>
<dbReference type="SUPFAM" id="SSF103473">
    <property type="entry name" value="MFS general substrate transporter"/>
    <property type="match status" value="1"/>
</dbReference>
<gene>
    <name evidence="7" type="ORF">PODANS_2_7640</name>
</gene>
<keyword evidence="9" id="KW-1185">Reference proteome</keyword>
<dbReference type="InParanoid" id="B2B6F5"/>
<name>B2B6F5_PODAN</name>
<comment type="subcellular location">
    <subcellularLocation>
        <location evidence="1">Membrane</location>
        <topology evidence="1">Multi-pass membrane protein</topology>
    </subcellularLocation>
</comment>
<feature type="transmembrane region" description="Helical" evidence="6">
    <location>
        <begin position="442"/>
        <end position="458"/>
    </location>
</feature>
<proteinExistence type="predicted"/>